<accession>A0A934JV91</accession>
<dbReference type="InterPro" id="IPR039556">
    <property type="entry name" value="ICL/PEPM"/>
</dbReference>
<gene>
    <name evidence="2" type="ORF">I8J31_08320</name>
</gene>
<dbReference type="Gene3D" id="6.10.250.2750">
    <property type="match status" value="1"/>
</dbReference>
<dbReference type="InterPro" id="IPR015813">
    <property type="entry name" value="Pyrv/PenolPyrv_kinase-like_dom"/>
</dbReference>
<evidence type="ECO:0000313" key="3">
    <source>
        <dbReference type="Proteomes" id="UP000628710"/>
    </source>
</evidence>
<dbReference type="Proteomes" id="UP000628710">
    <property type="component" value="Unassembled WGS sequence"/>
</dbReference>
<reference evidence="2" key="1">
    <citation type="submission" date="2020-12" db="EMBL/GenBank/DDBJ databases">
        <title>Marinomonas arctica sp. nov., a psychrotolerant bacterium isolated from the Arctic.</title>
        <authorList>
            <person name="Zhang Y."/>
        </authorList>
    </citation>
    <scope>NUCLEOTIDE SEQUENCE</scope>
    <source>
        <strain evidence="2">C1424</strain>
    </source>
</reference>
<protein>
    <submittedName>
        <fullName evidence="2">Isocitrate lyase/phosphoenolpyruvate mutase family protein</fullName>
    </submittedName>
</protein>
<keyword evidence="1" id="KW-0479">Metal-binding</keyword>
<organism evidence="2 3">
    <name type="scientific">Marinomonas transparens</name>
    <dbReference type="NCBI Taxonomy" id="2795388"/>
    <lineage>
        <taxon>Bacteria</taxon>
        <taxon>Pseudomonadati</taxon>
        <taxon>Pseudomonadota</taxon>
        <taxon>Gammaproteobacteria</taxon>
        <taxon>Oceanospirillales</taxon>
        <taxon>Oceanospirillaceae</taxon>
        <taxon>Marinomonas</taxon>
    </lineage>
</organism>
<evidence type="ECO:0000256" key="1">
    <source>
        <dbReference type="ARBA" id="ARBA00022723"/>
    </source>
</evidence>
<dbReference type="GO" id="GO:0046872">
    <property type="term" value="F:metal ion binding"/>
    <property type="evidence" value="ECO:0007669"/>
    <property type="project" value="UniProtKB-KW"/>
</dbReference>
<keyword evidence="2" id="KW-0456">Lyase</keyword>
<dbReference type="AlphaFoldDB" id="A0A934JV91"/>
<dbReference type="SUPFAM" id="SSF51621">
    <property type="entry name" value="Phosphoenolpyruvate/pyruvate domain"/>
    <property type="match status" value="1"/>
</dbReference>
<dbReference type="Gene3D" id="3.20.20.60">
    <property type="entry name" value="Phosphoenolpyruvate-binding domains"/>
    <property type="match status" value="1"/>
</dbReference>
<dbReference type="PANTHER" id="PTHR42905:SF16">
    <property type="entry name" value="CARBOXYPHOSPHONOENOLPYRUVATE PHOSPHONOMUTASE-LIKE PROTEIN (AFU_ORTHOLOGUE AFUA_5G07230)"/>
    <property type="match status" value="1"/>
</dbReference>
<proteinExistence type="predicted"/>
<dbReference type="GO" id="GO:0016829">
    <property type="term" value="F:lyase activity"/>
    <property type="evidence" value="ECO:0007669"/>
    <property type="project" value="UniProtKB-KW"/>
</dbReference>
<dbReference type="EMBL" id="JAEMNX010000008">
    <property type="protein sequence ID" value="MBJ7537672.1"/>
    <property type="molecule type" value="Genomic_DNA"/>
</dbReference>
<dbReference type="CDD" id="cd00377">
    <property type="entry name" value="ICL_PEPM"/>
    <property type="match status" value="1"/>
</dbReference>
<comment type="caution">
    <text evidence="2">The sequence shown here is derived from an EMBL/GenBank/DDBJ whole genome shotgun (WGS) entry which is preliminary data.</text>
</comment>
<keyword evidence="3" id="KW-1185">Reference proteome</keyword>
<evidence type="ECO:0000313" key="2">
    <source>
        <dbReference type="EMBL" id="MBJ7537672.1"/>
    </source>
</evidence>
<dbReference type="PANTHER" id="PTHR42905">
    <property type="entry name" value="PHOSPHOENOLPYRUVATE CARBOXYLASE"/>
    <property type="match status" value="1"/>
</dbReference>
<dbReference type="RefSeq" id="WP_199467821.1">
    <property type="nucleotide sequence ID" value="NZ_JAEMNX010000008.1"/>
</dbReference>
<sequence length="277" mass="29754">MYKKAIEFQNLHLSGDTFIMANAWNAGSAVMLAEAGFDAIGTTSAGIAYSHALPDYEGALSFDEALLETCRIVQAVKVPVSMDAENGYGDSAESVFNNMKRIAETGVVGASIEDHSENKNSSLYPVDVAEQRIRSAKAAVANLEYPFTLTARAECFLTGHDNPFDEAVNRLNRYRDAGADCLFAPGISSIEMIRELVKEVKGPISVVMGLSGANISLAELKDAGVARISIGGSLARATFGLVRSAAKEMLEKGTFSYANQQIVDDELCRLFQNNSDC</sequence>
<dbReference type="Pfam" id="PF13714">
    <property type="entry name" value="PEP_mutase"/>
    <property type="match status" value="1"/>
</dbReference>
<dbReference type="InterPro" id="IPR040442">
    <property type="entry name" value="Pyrv_kinase-like_dom_sf"/>
</dbReference>
<name>A0A934JV91_9GAMM</name>